<feature type="domain" description="Polymerase/histidinol phosphatase N-terminal" evidence="14">
    <location>
        <begin position="344"/>
        <end position="416"/>
    </location>
</feature>
<dbReference type="SMART" id="SM00481">
    <property type="entry name" value="POLIIIAc"/>
    <property type="match status" value="1"/>
</dbReference>
<dbReference type="NCBIfam" id="TIGR00573">
    <property type="entry name" value="dnaq"/>
    <property type="match status" value="1"/>
</dbReference>
<dbReference type="STRING" id="537013.CLOSTMETH_02358"/>
<dbReference type="HOGENOM" id="CLU_003297_2_0_9"/>
<name>C0EER9_9FIRM</name>
<evidence type="ECO:0000256" key="5">
    <source>
        <dbReference type="ARBA" id="ARBA00022705"/>
    </source>
</evidence>
<dbReference type="Gene3D" id="1.10.150.700">
    <property type="entry name" value="PolC, middle finger domain"/>
    <property type="match status" value="1"/>
</dbReference>
<dbReference type="Proteomes" id="UP000003340">
    <property type="component" value="Unassembled WGS sequence"/>
</dbReference>
<protein>
    <recommendedName>
        <fullName evidence="11">DNA polymerase III PolC-type</fullName>
        <shortName evidence="11">PolIII</shortName>
        <ecNumber evidence="11">2.7.7.7</ecNumber>
    </recommendedName>
</protein>
<dbReference type="InterPro" id="IPR012337">
    <property type="entry name" value="RNaseH-like_sf"/>
</dbReference>
<evidence type="ECO:0000256" key="10">
    <source>
        <dbReference type="ARBA" id="ARBA00049244"/>
    </source>
</evidence>
<dbReference type="Pfam" id="PF00929">
    <property type="entry name" value="RNase_T"/>
    <property type="match status" value="1"/>
</dbReference>
<dbReference type="Gene3D" id="3.30.420.10">
    <property type="entry name" value="Ribonuclease H-like superfamily/Ribonuclease H"/>
    <property type="match status" value="1"/>
</dbReference>
<keyword evidence="6 11" id="KW-0540">Nuclease</keyword>
<keyword evidence="2 11" id="KW-0963">Cytoplasm</keyword>
<evidence type="ECO:0000256" key="3">
    <source>
        <dbReference type="ARBA" id="ARBA00022679"/>
    </source>
</evidence>
<dbReference type="GO" id="GO:0005737">
    <property type="term" value="C:cytoplasm"/>
    <property type="evidence" value="ECO:0007669"/>
    <property type="project" value="UniProtKB-SubCell"/>
</dbReference>
<feature type="compositionally biased region" description="Basic and acidic residues" evidence="12">
    <location>
        <begin position="195"/>
        <end position="206"/>
    </location>
</feature>
<comment type="subcellular location">
    <subcellularLocation>
        <location evidence="11">Cytoplasm</location>
    </subcellularLocation>
</comment>
<dbReference type="GO" id="GO:0003677">
    <property type="term" value="F:DNA binding"/>
    <property type="evidence" value="ECO:0007669"/>
    <property type="project" value="UniProtKB-UniRule"/>
</dbReference>
<keyword evidence="5 11" id="KW-0235">DNA replication</keyword>
<gene>
    <name evidence="11 15" type="primary">polC</name>
    <name evidence="15" type="ORF">CLOSTMETH_02358</name>
</gene>
<dbReference type="HAMAP" id="MF_00356">
    <property type="entry name" value="DNApol_PolC"/>
    <property type="match status" value="1"/>
</dbReference>
<dbReference type="CDD" id="cd06127">
    <property type="entry name" value="DEDDh"/>
    <property type="match status" value="1"/>
</dbReference>
<dbReference type="NCBIfam" id="NF001688">
    <property type="entry name" value="PRK00448.1"/>
    <property type="match status" value="1"/>
</dbReference>
<dbReference type="InterPro" id="IPR044923">
    <property type="entry name" value="PolC_middle_finger_sf"/>
</dbReference>
<dbReference type="CDD" id="cd07435">
    <property type="entry name" value="PHP_PolIIIA_POLC"/>
    <property type="match status" value="1"/>
</dbReference>
<dbReference type="Gene3D" id="2.40.50.140">
    <property type="entry name" value="Nucleic acid-binding proteins"/>
    <property type="match status" value="1"/>
</dbReference>
<organism evidence="15 16">
    <name type="scientific">[Clostridium] methylpentosum DSM 5476</name>
    <dbReference type="NCBI Taxonomy" id="537013"/>
    <lineage>
        <taxon>Bacteria</taxon>
        <taxon>Bacillati</taxon>
        <taxon>Bacillota</taxon>
        <taxon>Clostridia</taxon>
        <taxon>Eubacteriales</taxon>
        <taxon>Oscillospiraceae</taxon>
        <taxon>Oscillospiraceae incertae sedis</taxon>
    </lineage>
</organism>
<dbReference type="Gene3D" id="6.10.140.1510">
    <property type="match status" value="1"/>
</dbReference>
<dbReference type="InterPro" id="IPR004013">
    <property type="entry name" value="PHP_dom"/>
</dbReference>
<dbReference type="GO" id="GO:0003887">
    <property type="term" value="F:DNA-directed DNA polymerase activity"/>
    <property type="evidence" value="ECO:0007669"/>
    <property type="project" value="UniProtKB-UniRule"/>
</dbReference>
<feature type="domain" description="Exonuclease" evidence="13">
    <location>
        <begin position="433"/>
        <end position="598"/>
    </location>
</feature>
<dbReference type="InterPro" id="IPR011708">
    <property type="entry name" value="DNA_pol3_alpha_NTPase_dom"/>
</dbReference>
<evidence type="ECO:0000256" key="8">
    <source>
        <dbReference type="ARBA" id="ARBA00022839"/>
    </source>
</evidence>
<dbReference type="InterPro" id="IPR029460">
    <property type="entry name" value="DNAPol_HHH"/>
</dbReference>
<evidence type="ECO:0000256" key="11">
    <source>
        <dbReference type="HAMAP-Rule" id="MF_00356"/>
    </source>
</evidence>
<evidence type="ECO:0000256" key="2">
    <source>
        <dbReference type="ARBA" id="ARBA00022490"/>
    </source>
</evidence>
<dbReference type="InterPro" id="IPR003141">
    <property type="entry name" value="Pol/His_phosphatase_N"/>
</dbReference>
<dbReference type="InterPro" id="IPR036397">
    <property type="entry name" value="RNaseH_sf"/>
</dbReference>
<dbReference type="Gene3D" id="1.10.150.870">
    <property type="match status" value="1"/>
</dbReference>
<dbReference type="SUPFAM" id="SSF53098">
    <property type="entry name" value="Ribonuclease H-like"/>
    <property type="match status" value="1"/>
</dbReference>
<feature type="compositionally biased region" description="Pro residues" evidence="12">
    <location>
        <begin position="171"/>
        <end position="185"/>
    </location>
</feature>
<keyword evidence="3 11" id="KW-0808">Transferase</keyword>
<dbReference type="Pfam" id="PF14579">
    <property type="entry name" value="HHH_6"/>
    <property type="match status" value="1"/>
</dbReference>
<evidence type="ECO:0000256" key="12">
    <source>
        <dbReference type="SAM" id="MobiDB-lite"/>
    </source>
</evidence>
<keyword evidence="16" id="KW-1185">Reference proteome</keyword>
<keyword evidence="7 11" id="KW-0378">Hydrolase</keyword>
<dbReference type="CDD" id="cd07309">
    <property type="entry name" value="PHP"/>
    <property type="match status" value="1"/>
</dbReference>
<evidence type="ECO:0000313" key="15">
    <source>
        <dbReference type="EMBL" id="EEG30038.1"/>
    </source>
</evidence>
<dbReference type="Pfam" id="PF02811">
    <property type="entry name" value="PHP"/>
    <property type="match status" value="1"/>
</dbReference>
<dbReference type="FunFam" id="3.30.420.10:FF:000045">
    <property type="entry name" value="3'-5' exonuclease DinG"/>
    <property type="match status" value="1"/>
</dbReference>
<evidence type="ECO:0000256" key="6">
    <source>
        <dbReference type="ARBA" id="ARBA00022722"/>
    </source>
</evidence>
<comment type="caution">
    <text evidence="15">The sequence shown here is derived from an EMBL/GenBank/DDBJ whole genome shotgun (WGS) entry which is preliminary data.</text>
</comment>
<dbReference type="InterPro" id="IPR006308">
    <property type="entry name" value="Pol_III_a_PolC-type_gram_pos"/>
</dbReference>
<comment type="catalytic activity">
    <reaction evidence="10 11">
        <text>DNA(n) + a 2'-deoxyribonucleoside 5'-triphosphate = DNA(n+1) + diphosphate</text>
        <dbReference type="Rhea" id="RHEA:22508"/>
        <dbReference type="Rhea" id="RHEA-COMP:17339"/>
        <dbReference type="Rhea" id="RHEA-COMP:17340"/>
        <dbReference type="ChEBI" id="CHEBI:33019"/>
        <dbReference type="ChEBI" id="CHEBI:61560"/>
        <dbReference type="ChEBI" id="CHEBI:173112"/>
        <dbReference type="EC" id="2.7.7.7"/>
    </reaction>
</comment>
<reference evidence="15 16" key="1">
    <citation type="submission" date="2009-01" db="EMBL/GenBank/DDBJ databases">
        <authorList>
            <person name="Fulton L."/>
            <person name="Clifton S."/>
            <person name="Fulton B."/>
            <person name="Xu J."/>
            <person name="Minx P."/>
            <person name="Pepin K.H."/>
            <person name="Johnson M."/>
            <person name="Bhonagiri V."/>
            <person name="Nash W.E."/>
            <person name="Mardis E.R."/>
            <person name="Wilson R.K."/>
        </authorList>
    </citation>
    <scope>NUCLEOTIDE SEQUENCE [LARGE SCALE GENOMIC DNA]</scope>
    <source>
        <strain evidence="15 16">DSM 5476</strain>
    </source>
</reference>
<evidence type="ECO:0000256" key="7">
    <source>
        <dbReference type="ARBA" id="ARBA00022801"/>
    </source>
</evidence>
<dbReference type="NCBIfam" id="TIGR01405">
    <property type="entry name" value="polC_Gram_pos"/>
    <property type="match status" value="1"/>
</dbReference>
<comment type="function">
    <text evidence="1 11">Required for replicative DNA synthesis. This DNA polymerase also exhibits 3' to 5' exonuclease activity.</text>
</comment>
<sequence>MSNLSGIFGSLEGCQSVFAPLDRGELLQVVHSRDKGYMKLFIKFPEIVPQGSIQACADFLKDALSLHAFYLYPKYTPDLFTVEYFPYVVERLKQVSSLINGFLDDCEARLEGDVLYLTLKRGGHDRLMQAQADRRISDLIFEEFSLRLKVEFEGTLSITKEIENTLREAIPAPPPPVYKPKPAAPSPQAGQSPPWEERRSESKKPPQGEVTINLMNLPFLREGSKVISGKKIGIAPTPLNEIHEQRENVAVWGDVFDIQSREYNEGKKQILTYAFTDYTNSMTFKLFCDTNKLDKYDDLKKGATVFIRGDVNFDKYDKELVFKPSDIMVVKKAQRNDNADEKRVELHLHTNMSAMDALTPAGKLIKTAYNWGHKAIAITDHGVVQAFPDAMNAVDDIRRSGGEFKIIYGLESYFCDDCVAAVYGREKQPLEGEFVVFDTETTGLNAQTERLTEIGAVVLKNGEITEEYDEFVNPEKPIPPKITELTGITDSMVADAPTEKEALERFFAFAKGRILIAHNANFDMGFLAAAAARHGLSCDFTYIDTLPIVRTLFPTLRNHKLDTVVKHLKLGDFNHHRACDDAKILGLVFAEVAKRLIQEKGVADIADINNCLGGAKDYKKLRTYHQIILVKNNTGLKNLYKLVSYGHLNYFYKKPRVLKSDLVKHREGLLIGSACEAGELYQAVADGKSWEDLCKIADFYDYLEIQPIGNNAFMIRSGLVPDEERLKEYNRTIVKLGEHLGKPVVATCDVHFQDAADANYRAIIMAALKFKDADNQAPLYLRTTDEMLKEFAYLGEEKAYEVVVTNTNKIADMVEGDLRPIPKGTYTPKIEGAEEDLQRITWQRAKDMYGDPVPELVKNRLDRELSSIIKHGFSVLYMIAQKLVYESESNGYLVGSRGSVGSSFVATMAGISEVNPLPPHYACPNCKHSEFITDGSVGSGFDLPPKDCPHCGTFMNRDGHDIPFETFLGFDGDKAPDIDLNFSGEYQSSAHRYTEELFGKDHVFKAGTISTVAEKTAYGYALKYLEEREKTVHKAEELRLARGCEGIKRTTGQHPGGMVVVPSDYEVYDFTPVQHPADDANSDIITTHFDFHSLHDTILKLDELGHDVPTLYKHLEDLTGTKVLDIPTSDEKVISLFTSTEALGVTPEQIYSKTGTLSLPEMGTPFVRQMLLDSQPKCFSDLLQISGLSHGTDVWLNNAQDLIKNGTCTISEVIGTRDNIMTYLLHKGLEPKMAFKIMEITRKGKAPKLLTEEHIQAMKEHGVPQWYVDSCMKIKYMFPKAHAAAYVIAAIRLGWYKVYRPLEYYAAFFTVRGGDFDVETTMRGQGSVAMKLEELKAKGNDRSQKESDTFDTLLIINEMLCRGLEFLPVDLYKSHAVKYTIEDGKIRLPFNSLKGLGEAAARNLQEAGEQGEYISVDEVSTRSGVSKSVIETLEEAGVFGDMPKTSQMTLFGF</sequence>
<proteinExistence type="inferred from homology"/>
<accession>C0EER9</accession>
<evidence type="ECO:0000259" key="14">
    <source>
        <dbReference type="SMART" id="SM00481"/>
    </source>
</evidence>
<dbReference type="EC" id="2.7.7.7" evidence="11"/>
<dbReference type="PANTHER" id="PTHR32294:SF5">
    <property type="entry name" value="DNA POLYMERASE III POLC-TYPE"/>
    <property type="match status" value="1"/>
</dbReference>
<evidence type="ECO:0000256" key="9">
    <source>
        <dbReference type="ARBA" id="ARBA00022932"/>
    </source>
</evidence>
<dbReference type="Pfam" id="PF17657">
    <property type="entry name" value="DNA_pol3_finger"/>
    <property type="match status" value="1"/>
</dbReference>
<dbReference type="CDD" id="cd04484">
    <property type="entry name" value="polC_OBF"/>
    <property type="match status" value="1"/>
</dbReference>
<evidence type="ECO:0000313" key="16">
    <source>
        <dbReference type="Proteomes" id="UP000003340"/>
    </source>
</evidence>
<comment type="similarity">
    <text evidence="11">Belongs to the DNA polymerase type-C family. PolC subfamily.</text>
</comment>
<keyword evidence="9 11" id="KW-0239">DNA-directed DNA polymerase</keyword>
<evidence type="ECO:0000259" key="13">
    <source>
        <dbReference type="SMART" id="SM00479"/>
    </source>
</evidence>
<dbReference type="InterPro" id="IPR006054">
    <property type="entry name" value="DnaQ"/>
</dbReference>
<dbReference type="EMBL" id="ACEC01000077">
    <property type="protein sequence ID" value="EEG30038.1"/>
    <property type="molecule type" value="Genomic_DNA"/>
</dbReference>
<keyword evidence="4 11" id="KW-0548">Nucleotidyltransferase</keyword>
<evidence type="ECO:0000256" key="1">
    <source>
        <dbReference type="ARBA" id="ARBA00003452"/>
    </source>
</evidence>
<dbReference type="InterPro" id="IPR012340">
    <property type="entry name" value="NA-bd_OB-fold"/>
</dbReference>
<dbReference type="SMART" id="SM00479">
    <property type="entry name" value="EXOIII"/>
    <property type="match status" value="1"/>
</dbReference>
<reference evidence="15 16" key="2">
    <citation type="submission" date="2009-02" db="EMBL/GenBank/DDBJ databases">
        <title>Draft genome sequence of Clostridium methylpentosum (DSM 5476).</title>
        <authorList>
            <person name="Sudarsanam P."/>
            <person name="Ley R."/>
            <person name="Guruge J."/>
            <person name="Turnbaugh P.J."/>
            <person name="Mahowald M."/>
            <person name="Liep D."/>
            <person name="Gordon J."/>
        </authorList>
    </citation>
    <scope>NUCLEOTIDE SEQUENCE [LARGE SCALE GENOMIC DNA]</scope>
    <source>
        <strain evidence="15 16">DSM 5476</strain>
    </source>
</reference>
<dbReference type="GO" id="GO:0006261">
    <property type="term" value="P:DNA-templated DNA replication"/>
    <property type="evidence" value="ECO:0007669"/>
    <property type="project" value="UniProtKB-UniRule"/>
</dbReference>
<feature type="region of interest" description="Disordered" evidence="12">
    <location>
        <begin position="169"/>
        <end position="208"/>
    </location>
</feature>
<dbReference type="eggNOG" id="COG2176">
    <property type="taxonomic scope" value="Bacteria"/>
</dbReference>
<keyword evidence="8 11" id="KW-0269">Exonuclease</keyword>
<dbReference type="Gene3D" id="3.20.20.140">
    <property type="entry name" value="Metal-dependent hydrolases"/>
    <property type="match status" value="2"/>
</dbReference>
<dbReference type="InterPro" id="IPR013520">
    <property type="entry name" value="Ribonucl_H"/>
</dbReference>
<dbReference type="InterPro" id="IPR040982">
    <property type="entry name" value="DNA_pol3_finger"/>
</dbReference>
<dbReference type="Pfam" id="PF07733">
    <property type="entry name" value="DNA_pol3_alpha"/>
    <property type="match status" value="1"/>
</dbReference>
<evidence type="ECO:0000256" key="4">
    <source>
        <dbReference type="ARBA" id="ARBA00022695"/>
    </source>
</evidence>
<dbReference type="GO" id="GO:0008408">
    <property type="term" value="F:3'-5' exonuclease activity"/>
    <property type="evidence" value="ECO:0007669"/>
    <property type="project" value="UniProtKB-UniRule"/>
</dbReference>
<dbReference type="InterPro" id="IPR004805">
    <property type="entry name" value="DnaE2/DnaE/PolC"/>
</dbReference>
<dbReference type="Gene3D" id="3.30.1900.20">
    <property type="match status" value="2"/>
</dbReference>
<dbReference type="PANTHER" id="PTHR32294">
    <property type="entry name" value="DNA POLYMERASE III SUBUNIT ALPHA"/>
    <property type="match status" value="1"/>
</dbReference>